<dbReference type="SMART" id="SM01026">
    <property type="entry name" value="Beach"/>
    <property type="match status" value="1"/>
</dbReference>
<evidence type="ECO:0000259" key="14">
    <source>
        <dbReference type="PROSITE" id="PS50197"/>
    </source>
</evidence>
<evidence type="ECO:0000256" key="3">
    <source>
        <dbReference type="ARBA" id="ARBA00022490"/>
    </source>
</evidence>
<keyword evidence="6" id="KW-0677">Repeat</keyword>
<comment type="subcellular location">
    <subcellularLocation>
        <location evidence="1">Cytoplasm</location>
    </subcellularLocation>
</comment>
<dbReference type="EMBL" id="NDHI03003462">
    <property type="protein sequence ID" value="PNJ43477.1"/>
    <property type="molecule type" value="Genomic_DNA"/>
</dbReference>
<evidence type="ECO:0000256" key="6">
    <source>
        <dbReference type="ARBA" id="ARBA00022737"/>
    </source>
</evidence>
<evidence type="ECO:0000256" key="11">
    <source>
        <dbReference type="ARBA" id="ARBA00067676"/>
    </source>
</evidence>
<reference evidence="16" key="1">
    <citation type="submission" date="2017-12" db="EMBL/GenBank/DDBJ databases">
        <title>High-resolution comparative analysis of great ape genomes.</title>
        <authorList>
            <person name="Pollen A."/>
            <person name="Hastie A."/>
            <person name="Hormozdiari F."/>
            <person name="Dougherty M."/>
            <person name="Liu R."/>
            <person name="Chaisson M."/>
            <person name="Hoppe E."/>
            <person name="Hill C."/>
            <person name="Pang A."/>
            <person name="Hillier L."/>
            <person name="Baker C."/>
            <person name="Armstrong J."/>
            <person name="Shendure J."/>
            <person name="Paten B."/>
            <person name="Wilson R."/>
            <person name="Chao H."/>
            <person name="Schneider V."/>
            <person name="Ventura M."/>
            <person name="Kronenberg Z."/>
            <person name="Murali S."/>
            <person name="Gordon D."/>
            <person name="Cantsilieris S."/>
            <person name="Munson K."/>
            <person name="Nelson B."/>
            <person name="Raja A."/>
            <person name="Underwood J."/>
            <person name="Diekhans M."/>
            <person name="Fiddes I."/>
            <person name="Haussler D."/>
            <person name="Eichler E."/>
        </authorList>
    </citation>
    <scope>NUCLEOTIDE SEQUENCE [LARGE SCALE GENOMIC DNA]</scope>
    <source>
        <strain evidence="16">Susie</strain>
    </source>
</reference>
<dbReference type="GO" id="GO:0005737">
    <property type="term" value="C:cytoplasm"/>
    <property type="evidence" value="ECO:0007669"/>
    <property type="project" value="UniProtKB-SubCell"/>
</dbReference>
<evidence type="ECO:0000256" key="2">
    <source>
        <dbReference type="ARBA" id="ARBA00022448"/>
    </source>
</evidence>
<dbReference type="SUPFAM" id="SSF50729">
    <property type="entry name" value="PH domain-like"/>
    <property type="match status" value="1"/>
</dbReference>
<evidence type="ECO:0000256" key="9">
    <source>
        <dbReference type="ARBA" id="ARBA00058967"/>
    </source>
</evidence>
<dbReference type="SUPFAM" id="SSF81837">
    <property type="entry name" value="BEACH domain"/>
    <property type="match status" value="1"/>
</dbReference>
<sequence>MSTDSNSLAREFLTDVNRLCNAVVQRVEAREEEEEETHMATLGQYLVHGRGFLLLTKLNSIIDQALTCREELLTLLLSLLPLVWKIPVQEEKATDYNLPLSADIILTKEKNSSSQRSTQEKLHLEGSALSSQVSAKVNVFRKSRRQRKITHRYSIRDARKIQLSTSDSEANSDEKGIAMNKHRRPHLLQHFVTSFPKQDHPKAKLDHLATKEEQTPPDAMALENSREIIPRQESNTDILSEPAALSVISNMNNSPFDLCHVLLSLLEKVCKFDITLNHNSPLAASVVPTLTEFLAGFGDCCSLSDNLESRVVSAGWTEEPVALIQRMLFRTVLHLLSVDVSTAEMMPENLRKNLTELLRVALKIRICLEKQPDPFVPRQKKTLQEVQEDFVFSKYRHRALLLPELLEGVLQILICCLQSAASNPFYFSQAMDLVQEFIQHHGFNLFETAVLQMEWLVLRDGVPPEASEHLKALINSVMKIMSTVKKVKSEQLHHSMCTRKRHRRCEYSHFMHHHRDLSGLLVSAFKNQVSKNPFEETADGDVYYPERCCCIAVCAHQCLRLLQQASLSSTCVQILSGVHNIGICCCMDPKSVIIPLLHAFKLPALKNFQQHILNILNKLILDQLGGAEISPKIKKAVCNICTVDSDQLAQLEETLQGNLCDAEPSSSLSSPSYRFQGILPSSGSEDLLWKWDALKAYQNFVFEEDRLHSIQIANHICNLIQKGNIVVQWKLYNYVFNPVLQRGVELAHHGQHLSVTSAQSHVCSHHNQCLPQDVLQIYVKTLPILLKSRIIRDLFLSCNGVSQIIELNYLNGIRSHSLKAFETLIISLGEQQKDASVPGIDGIDIEQKELSSVHVGTSFNHQQAYSDSPRSLSKFYAGLKEAYPKRQKTVNQDVHINTINLFLCVAFLCISKEAESDRESANDSEDTSGYDSTASEPLSHMLPCLSLESLVLPSPEYMHQAADIWSMCRWIYMLSSVFQKQFYRLGGFRVCHKLIFMIIQKLFRSHKEEQGKKEGDTNVNENQDLNRISQPEITMKEDLLSLAIKSDPIPSELGSLKKSADSLGKLELQHISSINVEQVSATETAPEEAKLFTSQENETSLQSIRLLEALLAICLHGARTSQQKMELELPNQNLSVENILFEMRDHLSQSKVIETQLAKPLFDALLRVALGNYSADFEHNDAMTEKSHQSAEELSSQPGDFSEEAEDSQCCSFKLLVEEEGYEADSESNPEDGETQDDGVDLKSETEGFSASSSPNDLLENLTEGEIIYPEICMLELNLLSASKAKLDVLAHVFESFLKIIRQKEKNVFLLMQQGTVKNLLGGFLSILTQADSDFQACQRVLVDLLVSLMSSRTCSEELTLLLRIFLEKSPCTKILLLGILKIIESDTTMSPSQYLTFPLLHTPNLSNGVSSQKYPGILNSKAMGLLRRARVSRSKKEADRESFPHRLLSSWHIAPVHLPLLGQNCWPHLSEGFSVSLWFNVECIHEAESTTEKGKKIKKRNKSLILPDSSFDGTESDRPEGAEYINPGERLIEEGCIHIISLGSKALMIQVWADPHNATFIFRVCMDSNDDMKAVLLAQVESQENIFLPSKWQHLVLTYLQQPQGKRRIHGKISIWVSGQRKPDVTLDFMLPRKTSLSSDSNKTFCMIGHCLSSQEEFLQLAGKWDLGNLLLFNGAKVGSQEAFYLYACGPNYTSVMPCKYGKPVNDYSKYINKEILRCDQIRELFMTKKDVDIGLLIESLSVVYTTYCPAQYTIYEPVIRLKGQMKTQLSQRPFSSKEVQSILLEPHHLKNLQPTEYKTIQGILHEIGGTGIFVFLFARVVELSSCEETQALALRVILSLIKYNQQRVHELENCNGLSMIHQVLIKQKCIVGFYILKEHKEGQLTPMPREVCRSFVKIIAEVLGSPPDLELLTIIFNFLLAVHPPTNTYVCHNPTNFYFSLHIDGKIFQEKVRSIMYLRHSSSGGRSLMSPGFMVISPSGFTASPYEGENSSNIIPQQMAAHMLRSRSLPTFPTSSLLMQSQKLTGSLGCSIDRLQNIADTYVATQSKKQNSLGSSDTLKKGKEDAFISSCESAKTVCEMEAVLSAQVSVSDVPKGVLGFPVVKADHKELGAEPRSEDDSPGDESCPHRPDYLKGLASFQRSHSTIASLGLAFPSQNGSAAVGRWPSLVDRNTDDWENFAYSLGYEPNYNRTASAHSVTEDCLVPICCGLYELLSGVLLILPDVMLEDVMDKLIQADTLLVLVNHPSPAIQQGVIKLLDAYFARASKEQKDKFLKNRGFSLLANQLYLHRGTQELLDCFIEMFFGRHIGLDEEFDLEDVRNMGLFQKWSVIPILGLIETSLYDNILLHNALLLLLQILNSCSKVADMLLDNGLLYVLCNTVAALNGLEKNIPVSEYKLLACDIQQLFVAVTIHACSSSGSQYFRVIEDLIVMLGYLQNSKNKRTQNMAVALQLRVLQAAMEFIRTTANHDSENLTDSLQSPSAPHHAIVQKRKSIAGPRKFPLAQTESLLMKMRSVANDELHVMMQRRMSQENPSQATETELAQRLQRLTVLAVNRIIYQEFNSDIIDILRTPENVTQSKNSVFQTEISEENIHHEQSSVFNPFQKEIFTYLVEGFKVSIHGAKLVLYLSELIHNHQDELTEEELDTAELLMNALKLCGHKCIPPSASTKADLIKMIKEEQKKYEAEEGVNKAAWHKTVNNNQQSLFQRLDSKSKDISKIAADITQAVSLSQGIERKKVIQHIRGMYKVDLSASRHWQELIQQLTHDRAVWYDPIYYPTSWQLDPTEGPNRERRRLQRCYLTIPNKYLLRDRQKSEDVVKPPLSYLFEDKTHSSFSSTVKDKAASESIRVNRRCISVAPSRETAGELLLGKCGMYFVEDNASDTVESSSLQGELEPASFSWTYEEIKEVHKRWWQLRDNAVEIFLTNGRTLLLAFDNTKVRDDVYHNILTNNLPNLLEYGNITALTNLWYTGQITNFEYLTHLNKHAGRSFNDLMQYPVFPFILADYISETLDLNDPLIYRNLSKPIAVQYKEKEDRYVDTYKYLEEEYRKGAREDDPMPPVQPYHYGSHYSNSGTVLHFLVRMPPFTKMFLAYQDQSFDIPDRTFHSTNTTWRLSSFESMTDVKELIPEFFYLPEFLVNREGFDFGVRQNGERVNHVNLPPWARNDPRLFILIHRQALESDYVSQNICQWIDLVFGYKQKGKASVQAINVFHPATYFGMDVSAVEDPVQRRALETMIKTYGQTPRQLFHTAHVSRPGAKLNIEGELPAAVGLLVQFAFRETREQVKEITYPSPLSWIKGLKWGEYVGSPSAPVPVVCFSQPHGERFGSLQALPTRAICGLSRNFCLLMTYSKEQGVRSMNSTDIQWSAILSWGYADNILRLKSKQSEPPINFIQSSQQYQVTSCAWVPDSCQLFTGSKCGVITAYTNRFTSSTPSEIEMETQIHLYGHTEEITSLFVCKPYSILISVSRDGTCIIWDLNRLCYVQSLAGHKSPVTAVSASETSGDIATVCDSAGGGSDLRLWTVNGDLVGHVHCREIICSVAFSNQPEGISINVIAGGLENGIVRLWSTWDLKPVREITFPKSNKPIISLTFSCDGHHLYTANSDGTVIAWCRKDQQRLKQPMFYSFLSSYAAG</sequence>
<keyword evidence="4" id="KW-0597">Phosphoprotein</keyword>
<evidence type="ECO:0000313" key="16">
    <source>
        <dbReference type="EMBL" id="PNJ43477.1"/>
    </source>
</evidence>
<dbReference type="PROSITE" id="PS51783">
    <property type="entry name" value="PH_BEACH"/>
    <property type="match status" value="1"/>
</dbReference>
<proteinExistence type="predicted"/>
<dbReference type="FunFam" id="2.130.10.10:FF:000217">
    <property type="entry name" value="Lysosomal trafficking regulator"/>
    <property type="match status" value="1"/>
</dbReference>
<feature type="region of interest" description="Disordered" evidence="13">
    <location>
        <begin position="2110"/>
        <end position="2129"/>
    </location>
</feature>
<dbReference type="Pfam" id="PF00400">
    <property type="entry name" value="WD40"/>
    <property type="match status" value="2"/>
</dbReference>
<dbReference type="PANTHER" id="PTHR13743">
    <property type="entry name" value="BEIGE/BEACH-RELATED"/>
    <property type="match status" value="1"/>
</dbReference>
<evidence type="ECO:0000256" key="1">
    <source>
        <dbReference type="ARBA" id="ARBA00004496"/>
    </source>
</evidence>
<feature type="region of interest" description="Disordered" evidence="13">
    <location>
        <begin position="1182"/>
        <end position="1204"/>
    </location>
</feature>
<dbReference type="GO" id="GO:0006955">
    <property type="term" value="P:immune response"/>
    <property type="evidence" value="ECO:0007669"/>
    <property type="project" value="UniProtKB-ARBA"/>
</dbReference>
<comment type="function">
    <text evidence="9">Adapter protein that regulates and/or fission of intracellular vesicles such as lysosomes. Might regulate trafficking of effectors involved in exocytosis. In cytotoxic T-cells and natural killer (NK) cells, has role in the regulation of size, number and exocytosis of lytic granules. In macrophages and dendritic cells, regulates phagosome maturation by controlling the conversion of early phagosomal compartments into late phagosomes. In macrophages and dendritic cells, specifically involved in TLR3- and TLR4-induced production of pro-inflammatory cytokines by regulating the endosomal TLR3- TICAM1/TRIF and TLR4- TICAM1/TRIF signaling pathways.</text>
</comment>
<evidence type="ECO:0000256" key="13">
    <source>
        <dbReference type="SAM" id="MobiDB-lite"/>
    </source>
</evidence>
<dbReference type="InterPro" id="IPR036372">
    <property type="entry name" value="BEACH_dom_sf"/>
</dbReference>
<evidence type="ECO:0000256" key="8">
    <source>
        <dbReference type="ARBA" id="ARBA00022927"/>
    </source>
</evidence>
<evidence type="ECO:0000256" key="7">
    <source>
        <dbReference type="ARBA" id="ARBA00022907"/>
    </source>
</evidence>
<evidence type="ECO:0000256" key="12">
    <source>
        <dbReference type="PROSITE-ProRule" id="PRU00221"/>
    </source>
</evidence>
<feature type="repeat" description="WD" evidence="12">
    <location>
        <begin position="3448"/>
        <end position="3482"/>
    </location>
</feature>
<feature type="compositionally biased region" description="Polar residues" evidence="13">
    <location>
        <begin position="1247"/>
        <end position="1256"/>
    </location>
</feature>
<dbReference type="InterPro" id="IPR015943">
    <property type="entry name" value="WD40/YVTN_repeat-like_dom_sf"/>
</dbReference>
<dbReference type="InterPro" id="IPR019775">
    <property type="entry name" value="WD40_repeat_CS"/>
</dbReference>
<dbReference type="PROSITE" id="PS50294">
    <property type="entry name" value="WD_REPEATS_REGION"/>
    <property type="match status" value="1"/>
</dbReference>
<evidence type="ECO:0000256" key="10">
    <source>
        <dbReference type="ARBA" id="ARBA00064710"/>
    </source>
</evidence>
<dbReference type="SMART" id="SM00320">
    <property type="entry name" value="WD40"/>
    <property type="match status" value="4"/>
</dbReference>
<feature type="compositionally biased region" description="Basic and acidic residues" evidence="13">
    <location>
        <begin position="2110"/>
        <end position="2120"/>
    </location>
</feature>
<comment type="subunit">
    <text evidence="10">Interacts with CPAP, LIP8 and ZNF521.</text>
</comment>
<dbReference type="PANTHER" id="PTHR13743:SF86">
    <property type="entry name" value="LYSOSOMAL-TRAFFICKING REGULATOR"/>
    <property type="match status" value="1"/>
</dbReference>
<dbReference type="GO" id="GO:0015031">
    <property type="term" value="P:protein transport"/>
    <property type="evidence" value="ECO:0007669"/>
    <property type="project" value="UniProtKB-KW"/>
</dbReference>
<comment type="caution">
    <text evidence="16">The sequence shown here is derived from an EMBL/GenBank/DDBJ whole genome shotgun (WGS) entry which is preliminary data.</text>
</comment>
<evidence type="ECO:0000256" key="5">
    <source>
        <dbReference type="ARBA" id="ARBA00022574"/>
    </source>
</evidence>
<keyword evidence="7" id="KW-0581">Phagocytosis</keyword>
<accession>A0A2J8UDX6</accession>
<dbReference type="InterPro" id="IPR011993">
    <property type="entry name" value="PH-like_dom_sf"/>
</dbReference>
<evidence type="ECO:0000259" key="15">
    <source>
        <dbReference type="PROSITE" id="PS51783"/>
    </source>
</evidence>
<dbReference type="GO" id="GO:0098542">
    <property type="term" value="P:defense response to other organism"/>
    <property type="evidence" value="ECO:0007669"/>
    <property type="project" value="UniProtKB-ARBA"/>
</dbReference>
<dbReference type="GO" id="GO:0006909">
    <property type="term" value="P:phagocytosis"/>
    <property type="evidence" value="ECO:0007669"/>
    <property type="project" value="UniProtKB-KW"/>
</dbReference>
<gene>
    <name evidence="16" type="ORF">CR201_G0028512</name>
</gene>
<feature type="domain" description="BEACH-type PH" evidence="15">
    <location>
        <begin position="2845"/>
        <end position="2951"/>
    </location>
</feature>
<dbReference type="InterPro" id="IPR001680">
    <property type="entry name" value="WD40_rpt"/>
</dbReference>
<evidence type="ECO:0000256" key="4">
    <source>
        <dbReference type="ARBA" id="ARBA00022553"/>
    </source>
</evidence>
<organism evidence="16">
    <name type="scientific">Pongo abelii</name>
    <name type="common">Sumatran orangutan</name>
    <name type="synonym">Pongo pygmaeus abelii</name>
    <dbReference type="NCBI Taxonomy" id="9601"/>
    <lineage>
        <taxon>Eukaryota</taxon>
        <taxon>Metazoa</taxon>
        <taxon>Chordata</taxon>
        <taxon>Craniata</taxon>
        <taxon>Vertebrata</taxon>
        <taxon>Euteleostomi</taxon>
        <taxon>Mammalia</taxon>
        <taxon>Eutheria</taxon>
        <taxon>Euarchontoglires</taxon>
        <taxon>Primates</taxon>
        <taxon>Haplorrhini</taxon>
        <taxon>Catarrhini</taxon>
        <taxon>Hominidae</taxon>
        <taxon>Pongo</taxon>
    </lineage>
</organism>
<dbReference type="Gene3D" id="1.10.1540.10">
    <property type="entry name" value="BEACH domain"/>
    <property type="match status" value="1"/>
</dbReference>
<dbReference type="FunFam" id="1.10.1540.10:FF:000001">
    <property type="entry name" value="neurobeachin isoform X1"/>
    <property type="match status" value="1"/>
</dbReference>
<feature type="compositionally biased region" description="Acidic residues" evidence="13">
    <location>
        <begin position="1222"/>
        <end position="1239"/>
    </location>
</feature>
<feature type="compositionally biased region" description="Basic and acidic residues" evidence="13">
    <location>
        <begin position="1182"/>
        <end position="1191"/>
    </location>
</feature>
<keyword evidence="3" id="KW-0963">Cytoplasm</keyword>
<dbReference type="PROSITE" id="PS50197">
    <property type="entry name" value="BEACH"/>
    <property type="match status" value="1"/>
</dbReference>
<dbReference type="CDD" id="cd06071">
    <property type="entry name" value="Beach"/>
    <property type="match status" value="1"/>
</dbReference>
<keyword evidence="5 12" id="KW-0853">WD repeat</keyword>
<dbReference type="Gene3D" id="2.30.29.30">
    <property type="entry name" value="Pleckstrin-homology domain (PH domain)/Phosphotyrosine-binding domain (PTB)"/>
    <property type="match status" value="1"/>
</dbReference>
<dbReference type="CDD" id="cd01201">
    <property type="entry name" value="PH_BEACH"/>
    <property type="match status" value="1"/>
</dbReference>
<feature type="region of interest" description="Disordered" evidence="13">
    <location>
        <begin position="1222"/>
        <end position="1257"/>
    </location>
</feature>
<dbReference type="PROSITE" id="PS50082">
    <property type="entry name" value="WD_REPEATS_2"/>
    <property type="match status" value="1"/>
</dbReference>
<protein>
    <recommendedName>
        <fullName evidence="11">Lysosomal-trafficking regulator</fullName>
    </recommendedName>
</protein>
<dbReference type="InterPro" id="IPR036322">
    <property type="entry name" value="WD40_repeat_dom_sf"/>
</dbReference>
<dbReference type="InterPro" id="IPR023362">
    <property type="entry name" value="PH-BEACH_dom"/>
</dbReference>
<dbReference type="Pfam" id="PF02138">
    <property type="entry name" value="Beach"/>
    <property type="match status" value="1"/>
</dbReference>
<feature type="domain" description="BEACH" evidence="14">
    <location>
        <begin position="2956"/>
        <end position="3258"/>
    </location>
</feature>
<dbReference type="PROSITE" id="PS00678">
    <property type="entry name" value="WD_REPEATS_1"/>
    <property type="match status" value="1"/>
</dbReference>
<dbReference type="FunFam" id="2.130.10.10:FF:000292">
    <property type="entry name" value="Lysosomal trafficking regulator"/>
    <property type="match status" value="1"/>
</dbReference>
<dbReference type="SUPFAM" id="SSF50978">
    <property type="entry name" value="WD40 repeat-like"/>
    <property type="match status" value="1"/>
</dbReference>
<dbReference type="GO" id="GO:0002449">
    <property type="term" value="P:lymphocyte mediated immunity"/>
    <property type="evidence" value="ECO:0007669"/>
    <property type="project" value="UniProtKB-ARBA"/>
</dbReference>
<dbReference type="InterPro" id="IPR000409">
    <property type="entry name" value="BEACH_dom"/>
</dbReference>
<dbReference type="Pfam" id="PF14844">
    <property type="entry name" value="PH_BEACH"/>
    <property type="match status" value="1"/>
</dbReference>
<dbReference type="InterPro" id="IPR050865">
    <property type="entry name" value="BEACH_Domain"/>
</dbReference>
<dbReference type="Gene3D" id="2.130.10.10">
    <property type="entry name" value="YVTN repeat-like/Quinoprotein amine dehydrogenase"/>
    <property type="match status" value="2"/>
</dbReference>
<dbReference type="GO" id="GO:0043473">
    <property type="term" value="P:pigmentation"/>
    <property type="evidence" value="ECO:0007669"/>
    <property type="project" value="UniProtKB-ARBA"/>
</dbReference>
<keyword evidence="8" id="KW-0653">Protein transport</keyword>
<name>A0A2J8UDX6_PONAB</name>
<keyword evidence="2" id="KW-0813">Transport</keyword>